<feature type="chain" id="PRO_5043058027" description="Assemblin" evidence="9">
    <location>
        <begin position="1"/>
        <end position="228"/>
    </location>
</feature>
<comment type="subcellular location">
    <molecule>Assembly protein</molecule>
    <subcellularLocation>
        <location evidence="9">Host nucleus</location>
    </subcellularLocation>
</comment>
<feature type="chain" id="PRO_5043058028" description="Capsid scaffolding protein" evidence="9">
    <location>
        <begin position="1"/>
        <end position="474"/>
    </location>
</feature>
<dbReference type="Pfam" id="PF00716">
    <property type="entry name" value="Peptidase_S21"/>
    <property type="match status" value="1"/>
</dbReference>
<accession>O40637</accession>
<comment type="catalytic activity">
    <reaction evidence="9">
        <text>Cleaves -Ala-|-Ser- and -Ala-|-Ala- bonds in the scaffold protein.</text>
        <dbReference type="EC" id="3.4.21.97"/>
    </reaction>
</comment>
<keyword evidence="7 9" id="KW-0118">Viral capsid assembly</keyword>
<dbReference type="SUPFAM" id="SSF50789">
    <property type="entry name" value="Herpes virus serine proteinase, assemblin"/>
    <property type="match status" value="1"/>
</dbReference>
<evidence type="ECO:0000256" key="5">
    <source>
        <dbReference type="ARBA" id="ARBA00022801"/>
    </source>
</evidence>
<comment type="subunit">
    <molecule>Assemblin</molecule>
    <text evidence="9">Exists in a monomer-dimer equilibrium with the dimer being the active species.</text>
</comment>
<sequence length="474" mass="53026">MSIVYVAGFVDVVAYPKVDPVLYLNLDDVSKCLPLTKPIPLNIEHLPESTIGHTIGLYAVTHGVFCVGVIHSEKFLHLTENLFSNSCVAQTTNKFLPYQPLLEMLHTWLPALSLSSLCPTAQNASNTDMFQHVSLCALGRRRGTVAVYSMNLEDAISQFCSISQAEVENIYEDSKNVDINCLPKPVFNIDPHILMAKAIDAGFIKDRLQLLQTDKGVAKIKKLTYLKASEIAKPVTEDISEDMNQHGIVPQGSDDLISVPKSTFLSMLQNNLDNFKQHPRQAYFPQYFSPQGAYMPYELYPPQPYLDNIGYMLPSGSYVPAMFPSRPNKRKREDFDDCVFPGESSLYKDVLNLTKNISQLQDDLKDLKQAAISQPNRYPPQHFSNPYSLDPGHASYFRYAPYGAPKPDQHLLQPPTCVQQAPVVQPNYVPPPTESASNEAPKPSVQEPVHIDASFAQDTVSKLQKMFCDELLNK</sequence>
<keyword evidence="3 9" id="KW-1188">Viral release from host cell</keyword>
<feature type="chain" id="PRO_5043058029" description="Assembly protein" evidence="9">
    <location>
        <begin position="229"/>
        <end position="474"/>
    </location>
</feature>
<feature type="active site" description="Charge relay system" evidence="9">
    <location>
        <position position="132"/>
    </location>
</feature>
<feature type="active site" description="Charge relay system" evidence="9">
    <location>
        <position position="45"/>
    </location>
</feature>
<dbReference type="MEROPS" id="S21.006"/>
<dbReference type="EC" id="3.4.21.97" evidence="9"/>
<gene>
    <name evidence="10" type="primary">orf17</name>
</gene>
<keyword evidence="6 9" id="KW-0720">Serine protease</keyword>
<comment type="function">
    <text evidence="9">Assembly protein: Plays a major role in capsid assembly. Acts as a scaffold protein by binding major capsid protein. Multimerizes in the nucleus such as major capsid protein forms the icosahedral T=16 capsid. Cleaved by assemblin after capsid completion. The cleavages products are evicted from the capsid before or during DNA packaging.</text>
</comment>
<dbReference type="GO" id="GO:0030430">
    <property type="term" value="C:host cell cytoplasm"/>
    <property type="evidence" value="ECO:0007669"/>
    <property type="project" value="UniProtKB-SubCell"/>
</dbReference>
<comment type="PTM">
    <text evidence="9">Capsid scaffolding protein: Capsid scaffolding protein is cleaved by assemblin after formation of the spherical procapsid. As a result, the capsid obtains its mature, icosahedral shape. Cleavages occur at two or more sites: release (R-site) and maturation (M-site).</text>
</comment>
<comment type="similarity">
    <text evidence="9">Belongs to the herpesviridae capsid scaffolding protein family.</text>
</comment>
<dbReference type="GO" id="GO:0019076">
    <property type="term" value="P:viral release from host cell"/>
    <property type="evidence" value="ECO:0007669"/>
    <property type="project" value="UniProtKB-UniRule"/>
</dbReference>
<comment type="subunit">
    <molecule>Assembly protein</molecule>
    <text evidence="9">Homomultimer. Interacts with major capsid protein.</text>
</comment>
<feature type="site" description="Cleavage; by assemblin; Release site" evidence="9">
    <location>
        <begin position="228"/>
        <end position="229"/>
    </location>
</feature>
<evidence type="ECO:0000256" key="7">
    <source>
        <dbReference type="ARBA" id="ARBA00022950"/>
    </source>
</evidence>
<evidence type="ECO:0000256" key="4">
    <source>
        <dbReference type="ARBA" id="ARBA00022670"/>
    </source>
</evidence>
<dbReference type="GO" id="GO:0042802">
    <property type="term" value="F:identical protein binding"/>
    <property type="evidence" value="ECO:0007669"/>
    <property type="project" value="UniProtKB-UniRule"/>
</dbReference>
<dbReference type="InterPro" id="IPR035443">
    <property type="entry name" value="Herpes_virus_sf"/>
</dbReference>
<keyword evidence="2 9" id="KW-1048">Host nucleus</keyword>
<dbReference type="GO" id="GO:0006508">
    <property type="term" value="P:proteolysis"/>
    <property type="evidence" value="ECO:0007669"/>
    <property type="project" value="UniProtKB-KW"/>
</dbReference>
<comment type="function">
    <text evidence="9">Assemblin: Protease that plays an essential role in virion assembly within the nucleus. Catalyzes the cleavage of the assembly protein after formation of the spherical procapsid. By that cleavage, the capsid matures and gains its icosahedral shape. The cleavage sites seem to include -Ala-Ser-, -Ala-Ala-, as well as Ala-Thr bonds. Assemblin and cleavages products are evicted from the capsid before or during DNA packaging.</text>
</comment>
<evidence type="ECO:0000256" key="8">
    <source>
        <dbReference type="ARBA" id="ARBA00023200"/>
    </source>
</evidence>
<comment type="subcellular location">
    <molecule>Capsid scaffolding protein</molecule>
    <subcellularLocation>
        <location evidence="9">Host cytoplasm</location>
    </subcellularLocation>
</comment>
<organismHost>
    <name type="scientific">Saimiri sciureus</name>
    <name type="common">Common squirrel monkey</name>
    <dbReference type="NCBI Taxonomy" id="9521"/>
</organismHost>
<keyword evidence="8 9" id="KW-1035">Host cytoplasm</keyword>
<evidence type="ECO:0000256" key="3">
    <source>
        <dbReference type="ARBA" id="ARBA00022612"/>
    </source>
</evidence>
<protein>
    <recommendedName>
        <fullName evidence="9">Capsid scaffolding protein</fullName>
    </recommendedName>
    <alternativeName>
        <fullName evidence="9">Protease precursor</fullName>
        <shortName evidence="9">pPR</shortName>
    </alternativeName>
    <component>
        <recommendedName>
            <fullName evidence="9">Assemblin</fullName>
            <ecNumber evidence="9">3.4.21.97</ecNumber>
        </recommendedName>
        <alternativeName>
            <fullName evidence="9">Protease</fullName>
            <shortName evidence="9">Pr</shortName>
        </alternativeName>
    </component>
    <component>
        <recommendedName>
            <fullName evidence="9">Assembly protein</fullName>
            <shortName evidence="9">AP</shortName>
        </recommendedName>
        <alternativeName>
            <fullName evidence="9">Capsid assembly protein</fullName>
        </alternativeName>
    </component>
</protein>
<comment type="function">
    <text evidence="9">Capsid scaffolding protein: Acts as a scaffold protein by binding major capsid protein in the cytoplasm, inducing the nuclear localization of both proteins. Multimerizes in the nucleus such as major capsid protein forms the icosahedral T=16 capsid. Autocatalytic cleavage releases the assembly protein, and subsequently abolishes interaction with major capsid protein. Cleavages products are evicted from the capsid before or during DNA packaging.</text>
</comment>
<evidence type="ECO:0000313" key="10">
    <source>
        <dbReference type="EMBL" id="CAA73631.1"/>
    </source>
</evidence>
<keyword evidence="4 9" id="KW-0645">Protease</keyword>
<proteinExistence type="inferred from homology"/>
<dbReference type="PRINTS" id="PR00236">
    <property type="entry name" value="HSVCAPSIDP40"/>
</dbReference>
<dbReference type="GO" id="GO:0039708">
    <property type="term" value="P:nuclear capsid assembly"/>
    <property type="evidence" value="ECO:0007669"/>
    <property type="project" value="UniProtKB-ARBA"/>
</dbReference>
<keyword evidence="5 9" id="KW-0378">Hydrolase</keyword>
<evidence type="ECO:0000256" key="9">
    <source>
        <dbReference type="HAMAP-Rule" id="MF_04008"/>
    </source>
</evidence>
<feature type="active site" description="Charge relay system" evidence="9">
    <location>
        <position position="113"/>
    </location>
</feature>
<comment type="subcellular location">
    <molecule>Assemblin</molecule>
    <subcellularLocation>
        <location evidence="9">Host nucleus</location>
    </subcellularLocation>
</comment>
<dbReference type="Gene3D" id="3.20.16.10">
    <property type="entry name" value="Herpesvirus/Caudovirus protease domain"/>
    <property type="match status" value="1"/>
</dbReference>
<comment type="domain">
    <text evidence="9">Region of interaction between pPR and pAP is called Amino conserved domain (ACD). The region of interaction with major capsid protein is called carboxyl conserved domain (CCD).</text>
</comment>
<dbReference type="EMBL" id="Y13183">
    <property type="protein sequence ID" value="CAA73631.1"/>
    <property type="molecule type" value="Genomic_DNA"/>
</dbReference>
<name>O40637_SHV2</name>
<comment type="caution">
    <text evidence="9">Lacks conserved residue(s) required for the propagation of feature annotation.</text>
</comment>
<dbReference type="HAMAP" id="MF_04008">
    <property type="entry name" value="HSV_SCAF"/>
    <property type="match status" value="1"/>
</dbReference>
<feature type="region of interest" description="Interaction with major capsid protein" evidence="9">
    <location>
        <begin position="454"/>
        <end position="474"/>
    </location>
</feature>
<dbReference type="GO" id="GO:0042025">
    <property type="term" value="C:host cell nucleus"/>
    <property type="evidence" value="ECO:0007669"/>
    <property type="project" value="UniProtKB-SubCell"/>
</dbReference>
<dbReference type="GO" id="GO:0004252">
    <property type="term" value="F:serine-type endopeptidase activity"/>
    <property type="evidence" value="ECO:0007669"/>
    <property type="project" value="UniProtKB-UniRule"/>
</dbReference>
<organism evidence="10">
    <name type="scientific">Saimiriine herpesvirus 2</name>
    <name type="common">SaHV-2</name>
    <name type="synonym">Herpesvirus saimiri</name>
    <dbReference type="NCBI Taxonomy" id="10381"/>
    <lineage>
        <taxon>Viruses</taxon>
        <taxon>Duplodnaviria</taxon>
        <taxon>Heunggongvirae</taxon>
        <taxon>Peploviricota</taxon>
        <taxon>Herviviricetes</taxon>
        <taxon>Herpesvirales</taxon>
        <taxon>Orthoherpesviridae</taxon>
        <taxon>Gammaherpesvirinae</taxon>
        <taxon>Rhadinovirus</taxon>
        <taxon>Rhadinovirus saimiriinegamma2</taxon>
    </lineage>
</organism>
<comment type="subunit">
    <molecule>Capsid scaffolding protein</molecule>
    <text evidence="9">Homomultimer. Interacts with major capsid protein.</text>
</comment>
<evidence type="ECO:0000256" key="1">
    <source>
        <dbReference type="ARBA" id="ARBA00022553"/>
    </source>
</evidence>
<keyword evidence="1 9" id="KW-0597">Phosphoprotein</keyword>
<reference evidence="10" key="1">
    <citation type="journal article" date="1997" name="J. Virol.">
        <title>The superantigen-homologous viral immediate-early gene ie14/vsag in herpesvirus saimiri-transformed human T cells.</title>
        <authorList>
            <person name="Knappe A."/>
            <person name="Hiller C."/>
            <person name="Thurau M."/>
            <person name="Wittmann S."/>
            <person name="Hofmann H."/>
            <person name="Fleckenstein B."/>
            <person name="Fickenscher H."/>
        </authorList>
    </citation>
    <scope>NUCLEOTIDE SEQUENCE</scope>
    <source>
        <strain evidence="10">C-488</strain>
    </source>
</reference>
<evidence type="ECO:0000256" key="6">
    <source>
        <dbReference type="ARBA" id="ARBA00022825"/>
    </source>
</evidence>
<dbReference type="InterPro" id="IPR001847">
    <property type="entry name" value="Peptidase_S21"/>
</dbReference>
<evidence type="ECO:0000256" key="2">
    <source>
        <dbReference type="ARBA" id="ARBA00022562"/>
    </source>
</evidence>